<dbReference type="OrthoDB" id="726732at2759"/>
<dbReference type="SUPFAM" id="SSF51445">
    <property type="entry name" value="(Trans)glycosidases"/>
    <property type="match status" value="1"/>
</dbReference>
<dbReference type="GO" id="GO:0005615">
    <property type="term" value="C:extracellular space"/>
    <property type="evidence" value="ECO:0007669"/>
    <property type="project" value="TreeGrafter"/>
</dbReference>
<evidence type="ECO:0000256" key="1">
    <source>
        <dbReference type="SAM" id="Coils"/>
    </source>
</evidence>
<dbReference type="Gene3D" id="3.20.20.80">
    <property type="entry name" value="Glycosidases"/>
    <property type="match status" value="1"/>
</dbReference>
<organism evidence="4">
    <name type="scientific">Apis mellifera</name>
    <name type="common">Honeybee</name>
    <dbReference type="NCBI Taxonomy" id="7460"/>
    <lineage>
        <taxon>Eukaryota</taxon>
        <taxon>Metazoa</taxon>
        <taxon>Ecdysozoa</taxon>
        <taxon>Arthropoda</taxon>
        <taxon>Hexapoda</taxon>
        <taxon>Insecta</taxon>
        <taxon>Pterygota</taxon>
        <taxon>Neoptera</taxon>
        <taxon>Endopterygota</taxon>
        <taxon>Hymenoptera</taxon>
        <taxon>Apocrita</taxon>
        <taxon>Aculeata</taxon>
        <taxon>Apoidea</taxon>
        <taxon>Anthophila</taxon>
        <taxon>Apidae</taxon>
        <taxon>Apis</taxon>
    </lineage>
</organism>
<accession>A0A8B6XX57</accession>
<feature type="compositionally biased region" description="Polar residues" evidence="2">
    <location>
        <begin position="486"/>
        <end position="498"/>
    </location>
</feature>
<evidence type="ECO:0000313" key="5">
    <source>
        <dbReference type="Proteomes" id="UP000005203"/>
    </source>
</evidence>
<feature type="compositionally biased region" description="Basic and acidic residues" evidence="2">
    <location>
        <begin position="983"/>
        <end position="995"/>
    </location>
</feature>
<dbReference type="RefSeq" id="XP_003250264.2">
    <property type="nucleotide sequence ID" value="XM_003250216.4"/>
</dbReference>
<evidence type="ECO:0000313" key="4">
    <source>
        <dbReference type="EnsemblMetazoa" id="XP_003250264"/>
    </source>
</evidence>
<feature type="compositionally biased region" description="Basic and acidic residues" evidence="2">
    <location>
        <begin position="1544"/>
        <end position="1556"/>
    </location>
</feature>
<keyword evidence="5" id="KW-1185">Reference proteome</keyword>
<evidence type="ECO:0000256" key="3">
    <source>
        <dbReference type="SAM" id="SignalP"/>
    </source>
</evidence>
<dbReference type="KEGG" id="ame:100576569"/>
<dbReference type="PANTHER" id="PTHR46145:SF4">
    <property type="entry name" value="HEPARANASE"/>
    <property type="match status" value="1"/>
</dbReference>
<accession>A0A7M7GAH7</accession>
<feature type="compositionally biased region" description="Basic and acidic residues" evidence="2">
    <location>
        <begin position="1673"/>
        <end position="1689"/>
    </location>
</feature>
<feature type="region of interest" description="Disordered" evidence="2">
    <location>
        <begin position="464"/>
        <end position="508"/>
    </location>
</feature>
<dbReference type="EnsemblMetazoa" id="XM_003250216">
    <property type="protein sequence ID" value="XP_003250264"/>
    <property type="gene ID" value="LOC100576569"/>
</dbReference>
<evidence type="ECO:0000313" key="6">
    <source>
        <dbReference type="RefSeq" id="XP_003250264.2"/>
    </source>
</evidence>
<reference evidence="4" key="1">
    <citation type="submission" date="2021-01" db="UniProtKB">
        <authorList>
            <consortium name="EnsemblMetazoa"/>
        </authorList>
    </citation>
    <scope>IDENTIFICATION</scope>
    <source>
        <strain evidence="4">DH4</strain>
    </source>
</reference>
<keyword evidence="1" id="KW-0175">Coiled coil</keyword>
<feature type="region of interest" description="Disordered" evidence="2">
    <location>
        <begin position="1673"/>
        <end position="1703"/>
    </location>
</feature>
<proteinExistence type="predicted"/>
<feature type="compositionally biased region" description="Acidic residues" evidence="2">
    <location>
        <begin position="1557"/>
        <end position="1567"/>
    </location>
</feature>
<evidence type="ECO:0000256" key="2">
    <source>
        <dbReference type="SAM" id="MobiDB-lite"/>
    </source>
</evidence>
<feature type="compositionally biased region" description="Basic and acidic residues" evidence="2">
    <location>
        <begin position="467"/>
        <end position="485"/>
    </location>
</feature>
<dbReference type="Proteomes" id="UP000005203">
    <property type="component" value="Linkage group LG15"/>
</dbReference>
<feature type="compositionally biased region" description="Polar residues" evidence="2">
    <location>
        <begin position="1598"/>
        <end position="1609"/>
    </location>
</feature>
<reference evidence="6" key="2">
    <citation type="submission" date="2025-04" db="UniProtKB">
        <authorList>
            <consortium name="RefSeq"/>
        </authorList>
    </citation>
    <scope>IDENTIFICATION</scope>
    <source>
        <strain evidence="6">DH4</strain>
        <tissue evidence="6">Whole body</tissue>
    </source>
</reference>
<keyword evidence="3" id="KW-0732">Signal</keyword>
<feature type="region of interest" description="Disordered" evidence="2">
    <location>
        <begin position="1342"/>
        <end position="1367"/>
    </location>
</feature>
<dbReference type="GO" id="GO:0031012">
    <property type="term" value="C:extracellular matrix"/>
    <property type="evidence" value="ECO:0007669"/>
    <property type="project" value="TreeGrafter"/>
</dbReference>
<feature type="coiled-coil region" evidence="1">
    <location>
        <begin position="1217"/>
        <end position="1255"/>
    </location>
</feature>
<dbReference type="InterPro" id="IPR017853">
    <property type="entry name" value="GH"/>
</dbReference>
<sequence>MKQTFLFSLLLLVIRNYSSAEKITLGIDLNEPVAVTDPKFLSFTIDPVTLLAGNAVSTHFERSVNLMRALSPAYLRLGGPRSTLFHFADQNSEENGKKRKIVLSESDWVLAHQWAEKAGLDVIACVSPDDRRRRTIEGGEDALEIIPFSDHMGFNANWQLGYEPQIRCNLTGNDLGRQTLDLRKSLNQFPRYSNSVITGPDVVIYDNEKHLNYLRDYFSVAIPALSAITWHPDLASITLDNGGAFIHQDNLEEDKEELLKAIGRFVDDRPLWIAESRPEECKNLYIGALILARRLGNSARANVNVIMRQPADLTYPTPDYWVSLLHKTLVGRQVFDAKIRSVGNEDHTYLYCQCASNRHEDGSIVIFGVNLNPSEVAFHLEGINATERVHEYVLTPGFDAPNRMFAETIFLNDKLLTLINDTVPEMRPKILNDTKTHGVDLRLQSGSIGFWIIPNLKIKSCMGNEAPRTEERTAREDKIDDKNTKETSSPQGRGASSSDIDKRKRRGDASIYRNSIKRELKRLKRFVKKKLDDYDYAKSLPKLFNSKEQGGKGSTLSQEDVQSKLKEYKDRVTRLRNLMGSSDAKMELRKSIGDLVGDVISLMLKIQNALETMRKEIDRENKTESFTNVKETLKSLYDLLMNANLSNESIDSREMERGLDRAKRELLPFDSKRRSDNLSRKRGARDEDVEEGSTRGIERWWSKKKQPSFLELDSEEDADFYRFDNSFVNEDSFLNTYDYDYEFEDSEEQVSTMEYIDDVRTWNEDDGSFYHEPVQLFKNSRNNRMKTSTGAPELWEVEAYEVGRKDRRKGMVRIESDGTIRDSKFLEKFEGVSFPKNHRPTYTNVQPDESAIRSFFSGRAQPIGSTMYKRIPDFSALKGSNPWTDYLGNKRSKRGETDLRAILDQEMIKEDDANSKDCNCRVIRRSETCDCRSRRGAIESLESLEVDTVAPPKQQLAGLDKDIVRANLREDTDVEVFAELEEGGPKIEKSTRDEVDSSEIGEGSRNARDPRHDSNIPALESRSDLHPEVASSADHPRFSSIILNEEKEEDRSSERSVRRDASKFLSEEESTTVNNEEYTFSNQENSTDFTEGDEETEDGTKEESWIETTTALSEGIVRREEAESNYDDVSSKRGAKSEQPLLGRKATKVGTTDFNKSKKRAPRLNVARQSELSKKVRTLQALRDLFRKLKESRVLLPIPRSRSAERGAAAEYRRTRAQQVKQLRDKLRDKRQMMLRKYERGVREAVDKEENVEKRNLRRREAWERIKGSQDFRDMIDREKLAYMLMYRPTKYDEERREVGESEEDDVPATEISLRNRDTWRRIFKNDENFRDRSYDNLDRDVVRSEDLPSSGEKRGEGSDEGERRDDVYFALVEDVERPRIYYYEENPGSEGKRIMRASPRRSPNHAYNRLLQNNLGSIKVVRYSDDEEESDQPPEGKEIYIIDPSRYKGGDPSLQLYKSSRISPDSQKTPSKRYKIIWKPIVFKPFRIRQSTQRKREDKSGEESTENLLNDFIDYLDPKTVDELLKSGNVIVDDKMENFMHSIVEKQEPVTRSEDDREFEEANEENSDSKGESSKIVEQQGESYRNVTEGRIEGGNISETSNITSSDNGKMDSKKMEIKRKRRNAVTESRQGEYFESLPPLFSLRKTNNYSSRSKQSSKEISDENLLLRIEQHTKSESNTEKSKREGKGASLSLEKSPLSDEHGTALAWMERSGRRVQREAAENREKMDENTNVEKIQPSELQHLDEAASSTKIPAFGEIDDVEKSLIQKIPLEKFMPKGSIDRSKRKNVRRNKKEDDGLSSLIEKSLPKIGNVVIDGLNKAENFTGSVEQLIKNLDENYNRTIGKEDRERDSTSTRSIDPAQNVFRNAITNVKKFFMLLNGVTNILRNNG</sequence>
<feature type="chain" id="PRO_5044659294" evidence="3">
    <location>
        <begin position="21"/>
        <end position="1892"/>
    </location>
</feature>
<feature type="compositionally biased region" description="Basic and acidic residues" evidence="2">
    <location>
        <begin position="1049"/>
        <end position="1066"/>
    </location>
</feature>
<feature type="compositionally biased region" description="Polar residues" evidence="2">
    <location>
        <begin position="1577"/>
        <end position="1587"/>
    </location>
</feature>
<feature type="signal peptide" evidence="3">
    <location>
        <begin position="1"/>
        <end position="20"/>
    </location>
</feature>
<feature type="region of interest" description="Disordered" evidence="2">
    <location>
        <begin position="1544"/>
        <end position="1633"/>
    </location>
</feature>
<feature type="region of interest" description="Disordered" evidence="2">
    <location>
        <begin position="981"/>
        <end position="1109"/>
    </location>
</feature>
<dbReference type="GeneID" id="100576569"/>
<protein>
    <submittedName>
        <fullName evidence="6">Uncharacterized protein LOC100576569</fullName>
    </submittedName>
</protein>
<gene>
    <name evidence="6" type="primary">LOC100576569</name>
</gene>
<feature type="compositionally biased region" description="Basic and acidic residues" evidence="2">
    <location>
        <begin position="1005"/>
        <end position="1014"/>
    </location>
</feature>
<name>A0A7M7GAH7_APIME</name>
<dbReference type="PANTHER" id="PTHR46145">
    <property type="entry name" value="HEPARANASE"/>
    <property type="match status" value="1"/>
</dbReference>